<evidence type="ECO:0000313" key="3">
    <source>
        <dbReference type="Proteomes" id="UP000315252"/>
    </source>
</evidence>
<proteinExistence type="predicted"/>
<reference evidence="2 3" key="1">
    <citation type="submission" date="2019-06" db="EMBL/GenBank/DDBJ databases">
        <title>Whole genome sequence for Rhodospirillaceae sp. R148.</title>
        <authorList>
            <person name="Wang G."/>
        </authorList>
    </citation>
    <scope>NUCLEOTIDE SEQUENCE [LARGE SCALE GENOMIC DNA]</scope>
    <source>
        <strain evidence="2 3">R148</strain>
    </source>
</reference>
<sequence length="196" mass="22228">MRTLLALFFCASLTGATRADPGPVVRWLMNEPASLFDVGIMRINNRLNGIQEALGDQIGYPIALFSWYDWEQNRIFIEGRNQSPQPREDVLLFKLNARKACGVFFASVRYNAGMRYVGKNLMLPDDKASIMANQFGHDGYTTSTEPTDYAARIDRIFVIRFEYTEESGNSESKGRKYICEAPLLDTGFTVKEETLN</sequence>
<comment type="caution">
    <text evidence="2">The sequence shown here is derived from an EMBL/GenBank/DDBJ whole genome shotgun (WGS) entry which is preliminary data.</text>
</comment>
<dbReference type="EMBL" id="VHSH01000003">
    <property type="protein sequence ID" value="TQV80346.1"/>
    <property type="molecule type" value="Genomic_DNA"/>
</dbReference>
<name>A0A545TT07_9PROT</name>
<evidence type="ECO:0000256" key="1">
    <source>
        <dbReference type="SAM" id="SignalP"/>
    </source>
</evidence>
<dbReference type="RefSeq" id="WP_142896059.1">
    <property type="nucleotide sequence ID" value="NZ_ML660054.1"/>
</dbReference>
<feature type="chain" id="PRO_5021700803" evidence="1">
    <location>
        <begin position="20"/>
        <end position="196"/>
    </location>
</feature>
<dbReference type="AlphaFoldDB" id="A0A545TT07"/>
<dbReference type="Proteomes" id="UP000315252">
    <property type="component" value="Unassembled WGS sequence"/>
</dbReference>
<keyword evidence="3" id="KW-1185">Reference proteome</keyword>
<keyword evidence="1" id="KW-0732">Signal</keyword>
<organism evidence="2 3">
    <name type="scientific">Denitrobaculum tricleocarpae</name>
    <dbReference type="NCBI Taxonomy" id="2591009"/>
    <lineage>
        <taxon>Bacteria</taxon>
        <taxon>Pseudomonadati</taxon>
        <taxon>Pseudomonadota</taxon>
        <taxon>Alphaproteobacteria</taxon>
        <taxon>Rhodospirillales</taxon>
        <taxon>Rhodospirillaceae</taxon>
        <taxon>Denitrobaculum</taxon>
    </lineage>
</organism>
<accession>A0A545TT07</accession>
<gene>
    <name evidence="2" type="ORF">FKG95_09125</name>
</gene>
<protein>
    <submittedName>
        <fullName evidence="2">Uncharacterized protein</fullName>
    </submittedName>
</protein>
<feature type="signal peptide" evidence="1">
    <location>
        <begin position="1"/>
        <end position="19"/>
    </location>
</feature>
<evidence type="ECO:0000313" key="2">
    <source>
        <dbReference type="EMBL" id="TQV80346.1"/>
    </source>
</evidence>